<organism evidence="2 3">
    <name type="scientific">Eleutherodactylus coqui</name>
    <name type="common">Puerto Rican coqui</name>
    <dbReference type="NCBI Taxonomy" id="57060"/>
    <lineage>
        <taxon>Eukaryota</taxon>
        <taxon>Metazoa</taxon>
        <taxon>Chordata</taxon>
        <taxon>Craniata</taxon>
        <taxon>Vertebrata</taxon>
        <taxon>Euteleostomi</taxon>
        <taxon>Amphibia</taxon>
        <taxon>Batrachia</taxon>
        <taxon>Anura</taxon>
        <taxon>Neobatrachia</taxon>
        <taxon>Hyloidea</taxon>
        <taxon>Eleutherodactylidae</taxon>
        <taxon>Eleutherodactylinae</taxon>
        <taxon>Eleutherodactylus</taxon>
        <taxon>Eleutherodactylus</taxon>
    </lineage>
</organism>
<evidence type="ECO:0000313" key="2">
    <source>
        <dbReference type="EMBL" id="KAG9467951.1"/>
    </source>
</evidence>
<dbReference type="Proteomes" id="UP000770717">
    <property type="component" value="Unassembled WGS sequence"/>
</dbReference>
<feature type="compositionally biased region" description="Basic and acidic residues" evidence="1">
    <location>
        <begin position="1"/>
        <end position="11"/>
    </location>
</feature>
<proteinExistence type="predicted"/>
<dbReference type="AlphaFoldDB" id="A0A8J6EF58"/>
<dbReference type="EMBL" id="WNTK01001106">
    <property type="protein sequence ID" value="KAG9467951.1"/>
    <property type="molecule type" value="Genomic_DNA"/>
</dbReference>
<protein>
    <submittedName>
        <fullName evidence="2">Uncharacterized protein</fullName>
    </submittedName>
</protein>
<sequence length="98" mass="11479">MYPEMVPDKSTARLAKNKPSQSSVHQKIKRLQDFECSDLEKKKISKKRVFIAEKWKKLKKCKNFGIVVAVPVRRKNGMSHLCCMINAVKKNFKDLWQN</sequence>
<comment type="caution">
    <text evidence="2">The sequence shown here is derived from an EMBL/GenBank/DDBJ whole genome shotgun (WGS) entry which is preliminary data.</text>
</comment>
<accession>A0A8J6EF58</accession>
<evidence type="ECO:0000313" key="3">
    <source>
        <dbReference type="Proteomes" id="UP000770717"/>
    </source>
</evidence>
<feature type="region of interest" description="Disordered" evidence="1">
    <location>
        <begin position="1"/>
        <end position="26"/>
    </location>
</feature>
<evidence type="ECO:0000256" key="1">
    <source>
        <dbReference type="SAM" id="MobiDB-lite"/>
    </source>
</evidence>
<reference evidence="2" key="1">
    <citation type="thesis" date="2020" institute="ProQuest LLC" country="789 East Eisenhower Parkway, Ann Arbor, MI, USA">
        <title>Comparative Genomics and Chromosome Evolution.</title>
        <authorList>
            <person name="Mudd A.B."/>
        </authorList>
    </citation>
    <scope>NUCLEOTIDE SEQUENCE</scope>
    <source>
        <strain evidence="2">HN-11 Male</strain>
        <tissue evidence="2">Kidney and liver</tissue>
    </source>
</reference>
<keyword evidence="3" id="KW-1185">Reference proteome</keyword>
<name>A0A8J6EF58_ELECQ</name>
<gene>
    <name evidence="2" type="ORF">GDO78_013980</name>
</gene>